<dbReference type="Gene3D" id="1.10.10.60">
    <property type="entry name" value="Homeodomain-like"/>
    <property type="match status" value="1"/>
</dbReference>
<dbReference type="InterPro" id="IPR032687">
    <property type="entry name" value="AraC-type_N"/>
</dbReference>
<dbReference type="Proteomes" id="UP000028782">
    <property type="component" value="Chromosome"/>
</dbReference>
<dbReference type="InterPro" id="IPR009057">
    <property type="entry name" value="Homeodomain-like_sf"/>
</dbReference>
<organism evidence="5 6">
    <name type="scientific">Comamonas testosteroni TK102</name>
    <dbReference type="NCBI Taxonomy" id="1392005"/>
    <lineage>
        <taxon>Bacteria</taxon>
        <taxon>Pseudomonadati</taxon>
        <taxon>Pseudomonadota</taxon>
        <taxon>Betaproteobacteria</taxon>
        <taxon>Burkholderiales</taxon>
        <taxon>Comamonadaceae</taxon>
        <taxon>Comamonas</taxon>
    </lineage>
</organism>
<dbReference type="InterPro" id="IPR018060">
    <property type="entry name" value="HTH_AraC"/>
</dbReference>
<name>A0A076PVA5_COMTE</name>
<dbReference type="SUPFAM" id="SSF46689">
    <property type="entry name" value="Homeodomain-like"/>
    <property type="match status" value="1"/>
</dbReference>
<evidence type="ECO:0000313" key="6">
    <source>
        <dbReference type="Proteomes" id="UP000028782"/>
    </source>
</evidence>
<evidence type="ECO:0000256" key="2">
    <source>
        <dbReference type="ARBA" id="ARBA00023125"/>
    </source>
</evidence>
<dbReference type="HOGENOM" id="CLU_047522_1_2_4"/>
<dbReference type="RefSeq" id="WP_043374784.1">
    <property type="nucleotide sequence ID" value="NZ_CP006704.1"/>
</dbReference>
<evidence type="ECO:0000256" key="1">
    <source>
        <dbReference type="ARBA" id="ARBA00023015"/>
    </source>
</evidence>
<keyword evidence="1" id="KW-0805">Transcription regulation</keyword>
<dbReference type="Pfam" id="PF12833">
    <property type="entry name" value="HTH_18"/>
    <property type="match status" value="1"/>
</dbReference>
<dbReference type="SMART" id="SM00342">
    <property type="entry name" value="HTH_ARAC"/>
    <property type="match status" value="1"/>
</dbReference>
<gene>
    <name evidence="5" type="ORF">O987_22800</name>
</gene>
<dbReference type="GO" id="GO:0003700">
    <property type="term" value="F:DNA-binding transcription factor activity"/>
    <property type="evidence" value="ECO:0007669"/>
    <property type="project" value="InterPro"/>
</dbReference>
<dbReference type="KEGG" id="ctes:O987_22800"/>
<dbReference type="PANTHER" id="PTHR47894">
    <property type="entry name" value="HTH-TYPE TRANSCRIPTIONAL REGULATOR GADX"/>
    <property type="match status" value="1"/>
</dbReference>
<dbReference type="PROSITE" id="PS01124">
    <property type="entry name" value="HTH_ARAC_FAMILY_2"/>
    <property type="match status" value="1"/>
</dbReference>
<dbReference type="GO" id="GO:0005829">
    <property type="term" value="C:cytosol"/>
    <property type="evidence" value="ECO:0007669"/>
    <property type="project" value="TreeGrafter"/>
</dbReference>
<dbReference type="PANTHER" id="PTHR47894:SF4">
    <property type="entry name" value="HTH-TYPE TRANSCRIPTIONAL REGULATOR GADX"/>
    <property type="match status" value="1"/>
</dbReference>
<dbReference type="EMBL" id="CP006704">
    <property type="protein sequence ID" value="AIJ48646.1"/>
    <property type="molecule type" value="Genomic_DNA"/>
</dbReference>
<protein>
    <submittedName>
        <fullName evidence="5">AraC family transcriptional regulator</fullName>
    </submittedName>
</protein>
<reference evidence="5 6" key="1">
    <citation type="journal article" date="2014" name="Genome Announc.">
        <title>Complete Genome Sequence of Polychlorinated Biphenyl Degrader Comamonas testosteroni TK102 (NBRC 109938).</title>
        <authorList>
            <person name="Fukuda K."/>
            <person name="Hosoyama A."/>
            <person name="Tsuchikane K."/>
            <person name="Ohji S."/>
            <person name="Yamazoe A."/>
            <person name="Fujita N."/>
            <person name="Shintani M."/>
            <person name="Kimbara K."/>
        </authorList>
    </citation>
    <scope>NUCLEOTIDE SEQUENCE [LARGE SCALE GENOMIC DNA]</scope>
    <source>
        <strain evidence="5">TK102</strain>
    </source>
</reference>
<proteinExistence type="predicted"/>
<evidence type="ECO:0000313" key="5">
    <source>
        <dbReference type="EMBL" id="AIJ48646.1"/>
    </source>
</evidence>
<evidence type="ECO:0000259" key="4">
    <source>
        <dbReference type="PROSITE" id="PS01124"/>
    </source>
</evidence>
<sequence length="338" mass="37258">MKPRIRSVSLCKYAKVANELGIDPLRMFRQVGLDHSCLSSPDLMVPEAAFAQLLEASSAQAGQASLGLLMGSHWRLSDFGPISLLLQHQASLSSMLNTFKDYDHMISTTVGTEVVTQGRYSIIQLNLDTERENPGRHPVELGITALMSLCRYQLGKHWSPASIHFSHSAPGSTLNHRRVLGSEIVFGSDFDGIVVSNEDLEAVDADHDSLMEGHARSLMESHAPRPMARSLEQQVRSTLQSLLPHGRHSIAHVAGALGYTARSLQRHLETQNTSFQETLDAVRSQAALRALQNPQLSVSEAAAQAGFAENSSFTRWFSKHFQQSPSSWRQQNLSPRLS</sequence>
<dbReference type="AlphaFoldDB" id="A0A076PVA5"/>
<keyword evidence="2" id="KW-0238">DNA-binding</keyword>
<evidence type="ECO:0000256" key="3">
    <source>
        <dbReference type="ARBA" id="ARBA00023163"/>
    </source>
</evidence>
<keyword evidence="3" id="KW-0804">Transcription</keyword>
<dbReference type="GO" id="GO:0000976">
    <property type="term" value="F:transcription cis-regulatory region binding"/>
    <property type="evidence" value="ECO:0007669"/>
    <property type="project" value="TreeGrafter"/>
</dbReference>
<feature type="domain" description="HTH araC/xylS-type" evidence="4">
    <location>
        <begin position="233"/>
        <end position="331"/>
    </location>
</feature>
<accession>A0A076PVA5</accession>
<dbReference type="Pfam" id="PF12625">
    <property type="entry name" value="Arabinose_bd"/>
    <property type="match status" value="1"/>
</dbReference>